<dbReference type="GO" id="GO:0006355">
    <property type="term" value="P:regulation of DNA-templated transcription"/>
    <property type="evidence" value="ECO:0007669"/>
    <property type="project" value="InterPro"/>
</dbReference>
<keyword evidence="3" id="KW-0804">Transcription</keyword>
<dbReference type="SMART" id="SM00421">
    <property type="entry name" value="HTH_LUXR"/>
    <property type="match status" value="1"/>
</dbReference>
<evidence type="ECO:0000259" key="4">
    <source>
        <dbReference type="PROSITE" id="PS50043"/>
    </source>
</evidence>
<dbReference type="RefSeq" id="WP_013415865.1">
    <property type="nucleotide sequence ID" value="NC_014659.1"/>
</dbReference>
<feature type="domain" description="HTH luxR-type" evidence="4">
    <location>
        <begin position="804"/>
        <end position="867"/>
    </location>
</feature>
<dbReference type="Gene3D" id="3.40.50.300">
    <property type="entry name" value="P-loop containing nucleotide triphosphate hydrolases"/>
    <property type="match status" value="1"/>
</dbReference>
<reference evidence="5" key="1">
    <citation type="journal article" date="2010" name="PLoS Genet.">
        <title>The genome of a pathogenic rhodococcus: cooptive virulence underpinned by key gene acquisitions.</title>
        <authorList>
            <person name="Letek M."/>
            <person name="Gonzalez P."/>
            <person name="Macarthur I."/>
            <person name="Rodriguez H."/>
            <person name="Freeman T.C."/>
            <person name="Valero-Rello A."/>
            <person name="Blanco M."/>
            <person name="Buckley T."/>
            <person name="Cherevach I."/>
            <person name="Fahey R."/>
            <person name="Hapeshi A."/>
            <person name="Holdstock J."/>
            <person name="Leadon D."/>
            <person name="Navas J."/>
            <person name="Ocampo A."/>
            <person name="Quail M.A."/>
            <person name="Sanders M."/>
            <person name="Scortti M.M."/>
            <person name="Prescott J.F."/>
            <person name="Fogarty U."/>
            <person name="Meijer W.G."/>
            <person name="Parkhill J."/>
            <person name="Bentley S.D."/>
            <person name="Vazquez-Boland J.A."/>
        </authorList>
    </citation>
    <scope>NUCLEOTIDE SEQUENCE [LARGE SCALE GENOMIC DNA]</scope>
    <source>
        <strain evidence="5 6">103S</strain>
    </source>
</reference>
<evidence type="ECO:0000256" key="2">
    <source>
        <dbReference type="ARBA" id="ARBA00023125"/>
    </source>
</evidence>
<dbReference type="PANTHER" id="PTHR44688:SF16">
    <property type="entry name" value="DNA-BINDING TRANSCRIPTIONAL ACTIVATOR DEVR_DOSR"/>
    <property type="match status" value="1"/>
</dbReference>
<gene>
    <name evidence="5" type="ordered locus">REQ_21000</name>
</gene>
<organism evidence="5">
    <name type="scientific">Rhodococcus hoagii (strain 103S)</name>
    <name type="common">Rhodococcus equi</name>
    <dbReference type="NCBI Taxonomy" id="685727"/>
    <lineage>
        <taxon>Bacteria</taxon>
        <taxon>Bacillati</taxon>
        <taxon>Actinomycetota</taxon>
        <taxon>Actinomycetes</taxon>
        <taxon>Mycobacteriales</taxon>
        <taxon>Nocardiaceae</taxon>
        <taxon>Prescottella</taxon>
    </lineage>
</organism>
<dbReference type="InterPro" id="IPR036388">
    <property type="entry name" value="WH-like_DNA-bd_sf"/>
</dbReference>
<dbReference type="Pfam" id="PF00196">
    <property type="entry name" value="GerE"/>
    <property type="match status" value="1"/>
</dbReference>
<evidence type="ECO:0000313" key="5">
    <source>
        <dbReference type="EMBL" id="CBH48158.1"/>
    </source>
</evidence>
<dbReference type="PRINTS" id="PR00038">
    <property type="entry name" value="HTHLUXR"/>
</dbReference>
<dbReference type="Gene3D" id="1.10.10.10">
    <property type="entry name" value="Winged helix-like DNA-binding domain superfamily/Winged helix DNA-binding domain"/>
    <property type="match status" value="1"/>
</dbReference>
<dbReference type="GO" id="GO:0003677">
    <property type="term" value="F:DNA binding"/>
    <property type="evidence" value="ECO:0007669"/>
    <property type="project" value="UniProtKB-KW"/>
</dbReference>
<dbReference type="PROSITE" id="PS50043">
    <property type="entry name" value="HTH_LUXR_2"/>
    <property type="match status" value="1"/>
</dbReference>
<evidence type="ECO:0000313" key="6">
    <source>
        <dbReference type="Proteomes" id="UP000006892"/>
    </source>
</evidence>
<dbReference type="InterPro" id="IPR027417">
    <property type="entry name" value="P-loop_NTPase"/>
</dbReference>
<evidence type="ECO:0000256" key="1">
    <source>
        <dbReference type="ARBA" id="ARBA00023015"/>
    </source>
</evidence>
<keyword evidence="2" id="KW-0238">DNA-binding</keyword>
<dbReference type="InterPro" id="IPR000792">
    <property type="entry name" value="Tscrpt_reg_LuxR_C"/>
</dbReference>
<dbReference type="PANTHER" id="PTHR44688">
    <property type="entry name" value="DNA-BINDING TRANSCRIPTIONAL ACTIVATOR DEVR_DOSR"/>
    <property type="match status" value="1"/>
</dbReference>
<dbReference type="InterPro" id="IPR016032">
    <property type="entry name" value="Sig_transdc_resp-reg_C-effctor"/>
</dbReference>
<dbReference type="AlphaFoldDB" id="A0A3S5Y6I6"/>
<dbReference type="KEGG" id="req:REQ_21000"/>
<protein>
    <submittedName>
        <fullName evidence="5">LuxR family transcriptional regulator</fullName>
    </submittedName>
</protein>
<sequence length="867" mass="91777">MVGLWPVLDRKAAFEGARELLRDGRSCGVVLVGTAGVGKTTMARELVGSLTGEARWIVGTESTQSIPLGAFAPHLARTTSRDPVVALRAVRDVLAEDGSAPDGGAAIVGVDDAHLLDEFSAGLVHQLAVGRDVRLVVTVRSGAPVPSAIEALWKDGLLTPFVVEPFTRAEMDEELHQVLGAPVERFSADAIWEASEGNPLFLRHLVEGALDGGTLRRSGGVWQLRGRPGVSAALASLLESRFARTPRDALDVVDYLAFCEPLELEVLSELVSRRSIEEAERLDLVRIRDVGNAHVVRLAHPLFGEVIRDRAGVLAAQRIKRRLVEVLRESPDPGVVTSMRIAELAVESGIEPDPELLVRGAEDAIAMASLELGARLAAAAVRRGGGFDASFALGRALMWQGKGDDAEEVFAAVDPDELCEYDVARWLLTRVASLYLEAGRPQEAVALFRRERDRISDPMLAVSVVALDAVLHLYDRELGTAIALAREVEAAPEAHPWARASGVFAGVAALTVSGRGLEVGALAASAWEAISHGDGLLRFHIGYFEVLALTLVGRLSAAESTAARYREMAAGQPNSAALADVASGVVELTGGRLDDAAEHLTEALAVLDRETRSEWMLLAAVSLCQVRAAQGKGADAAAALAVAERNSGPELAFFDPLIDVARAWVAGSAGEVSAAVHAARRGADLAARSGQFAVEAIALDVATTFGDYTTASRLGELAAFVDGPFARVAAARAQALAKADGPALDALAAEFERTGTLLAAADTYAQAATAYSRSNDRRGELTSAAKAHWLASRCDGATTPALAKAARPLPLTDREREVAVLVGRGLSNKDIARRLVLSVRTVEGHIYRACEKLALSHRSDLAKLVRV</sequence>
<dbReference type="CDD" id="cd06170">
    <property type="entry name" value="LuxR_C_like"/>
    <property type="match status" value="1"/>
</dbReference>
<dbReference type="EMBL" id="FN563149">
    <property type="protein sequence ID" value="CBH48158.1"/>
    <property type="molecule type" value="Genomic_DNA"/>
</dbReference>
<proteinExistence type="predicted"/>
<accession>A0A3S5Y6I6</accession>
<dbReference type="SUPFAM" id="SSF52540">
    <property type="entry name" value="P-loop containing nucleoside triphosphate hydrolases"/>
    <property type="match status" value="1"/>
</dbReference>
<dbReference type="PROSITE" id="PS00622">
    <property type="entry name" value="HTH_LUXR_1"/>
    <property type="match status" value="1"/>
</dbReference>
<dbReference type="Proteomes" id="UP001154400">
    <property type="component" value="Chromosome"/>
</dbReference>
<evidence type="ECO:0000256" key="3">
    <source>
        <dbReference type="ARBA" id="ARBA00023163"/>
    </source>
</evidence>
<name>A0A3S5Y6I6_RHOH1</name>
<dbReference type="SUPFAM" id="SSF46894">
    <property type="entry name" value="C-terminal effector domain of the bipartite response regulators"/>
    <property type="match status" value="1"/>
</dbReference>
<keyword evidence="1" id="KW-0805">Transcription regulation</keyword>